<evidence type="ECO:0000313" key="1">
    <source>
        <dbReference type="EMBL" id="TNV80898.1"/>
    </source>
</evidence>
<proteinExistence type="predicted"/>
<reference evidence="1" key="1">
    <citation type="submission" date="2019-06" db="EMBL/GenBank/DDBJ databases">
        <authorList>
            <person name="Zheng W."/>
        </authorList>
    </citation>
    <scope>NUCLEOTIDE SEQUENCE</scope>
    <source>
        <strain evidence="1">QDHG01</strain>
    </source>
</reference>
<organism evidence="1 2">
    <name type="scientific">Halteria grandinella</name>
    <dbReference type="NCBI Taxonomy" id="5974"/>
    <lineage>
        <taxon>Eukaryota</taxon>
        <taxon>Sar</taxon>
        <taxon>Alveolata</taxon>
        <taxon>Ciliophora</taxon>
        <taxon>Intramacronucleata</taxon>
        <taxon>Spirotrichea</taxon>
        <taxon>Stichotrichia</taxon>
        <taxon>Sporadotrichida</taxon>
        <taxon>Halteriidae</taxon>
        <taxon>Halteria</taxon>
    </lineage>
</organism>
<dbReference type="EMBL" id="RRYP01006888">
    <property type="protein sequence ID" value="TNV80898.1"/>
    <property type="molecule type" value="Genomic_DNA"/>
</dbReference>
<gene>
    <name evidence="1" type="ORF">FGO68_gene3000</name>
</gene>
<keyword evidence="2" id="KW-1185">Reference proteome</keyword>
<dbReference type="Proteomes" id="UP000785679">
    <property type="component" value="Unassembled WGS sequence"/>
</dbReference>
<comment type="caution">
    <text evidence="1">The sequence shown here is derived from an EMBL/GenBank/DDBJ whole genome shotgun (WGS) entry which is preliminary data.</text>
</comment>
<protein>
    <submittedName>
        <fullName evidence="1">Uncharacterized protein</fullName>
    </submittedName>
</protein>
<name>A0A8J8T497_HALGN</name>
<accession>A0A8J8T497</accession>
<dbReference type="AlphaFoldDB" id="A0A8J8T497"/>
<sequence>MQGQVGYHTMWPAILPLKSIQTSKKYEATPIKQKFHRMNLSETLFAQPKREGGNKIKMKLMSHQNYQMMIFLFQDIKRPTTKMLAQL</sequence>
<evidence type="ECO:0000313" key="2">
    <source>
        <dbReference type="Proteomes" id="UP000785679"/>
    </source>
</evidence>